<dbReference type="Proteomes" id="UP001201163">
    <property type="component" value="Unassembled WGS sequence"/>
</dbReference>
<reference evidence="2" key="1">
    <citation type="submission" date="2022-01" db="EMBL/GenBank/DDBJ databases">
        <title>Comparative genomics reveals a dynamic genome evolution in the ectomycorrhizal milk-cap (Lactarius) mushrooms.</title>
        <authorList>
            <consortium name="DOE Joint Genome Institute"/>
            <person name="Lebreton A."/>
            <person name="Tang N."/>
            <person name="Kuo A."/>
            <person name="LaButti K."/>
            <person name="Drula E."/>
            <person name="Barry K."/>
            <person name="Clum A."/>
            <person name="Lipzen A."/>
            <person name="Mousain D."/>
            <person name="Ng V."/>
            <person name="Wang R."/>
            <person name="Wang X."/>
            <person name="Dai Y."/>
            <person name="Henrissat B."/>
            <person name="Grigoriev I.V."/>
            <person name="Guerin-Laguette A."/>
            <person name="Yu F."/>
            <person name="Martin F.M."/>
        </authorList>
    </citation>
    <scope>NUCLEOTIDE SEQUENCE</scope>
    <source>
        <strain evidence="2">QP</strain>
    </source>
</reference>
<comment type="caution">
    <text evidence="2">The sequence shown here is derived from an EMBL/GenBank/DDBJ whole genome shotgun (WGS) entry which is preliminary data.</text>
</comment>
<dbReference type="Pfam" id="PF17109">
    <property type="entry name" value="Goodbye"/>
    <property type="match status" value="1"/>
</dbReference>
<sequence>MSQTPSTASSSSNFQTIFYASMKEYKKKTKKDLLEHPLMAQLQTCNSPADILAVLHTQVQQFEQSTSGDDKLTKWLIPTVNVLYAFSGALGEGVGLVFSPAKVIFAGAGVLLLAAKDVAASQDVLVDIFERIESFFRRLEEYSEVPTTEAMKDTIVKIMVEVLGIFGIATKEMKQGRTKIQRDI</sequence>
<dbReference type="AlphaFoldDB" id="A0AAD4LCP1"/>
<protein>
    <recommendedName>
        <fullName evidence="1">Fungal STAND N-terminal Goodbye domain-containing protein</fullName>
    </recommendedName>
</protein>
<dbReference type="EMBL" id="JAKELL010000051">
    <property type="protein sequence ID" value="KAH8986842.1"/>
    <property type="molecule type" value="Genomic_DNA"/>
</dbReference>
<keyword evidence="3" id="KW-1185">Reference proteome</keyword>
<evidence type="ECO:0000259" key="1">
    <source>
        <dbReference type="Pfam" id="PF17109"/>
    </source>
</evidence>
<accession>A0AAD4LCP1</accession>
<gene>
    <name evidence="2" type="ORF">EDB92DRAFT_1818110</name>
</gene>
<proteinExistence type="predicted"/>
<name>A0AAD4LCP1_9AGAM</name>
<dbReference type="InterPro" id="IPR031350">
    <property type="entry name" value="Goodbye_dom"/>
</dbReference>
<evidence type="ECO:0000313" key="2">
    <source>
        <dbReference type="EMBL" id="KAH8986842.1"/>
    </source>
</evidence>
<organism evidence="2 3">
    <name type="scientific">Lactarius akahatsu</name>
    <dbReference type="NCBI Taxonomy" id="416441"/>
    <lineage>
        <taxon>Eukaryota</taxon>
        <taxon>Fungi</taxon>
        <taxon>Dikarya</taxon>
        <taxon>Basidiomycota</taxon>
        <taxon>Agaricomycotina</taxon>
        <taxon>Agaricomycetes</taxon>
        <taxon>Russulales</taxon>
        <taxon>Russulaceae</taxon>
        <taxon>Lactarius</taxon>
    </lineage>
</organism>
<feature type="domain" description="Fungal STAND N-terminal Goodbye" evidence="1">
    <location>
        <begin position="21"/>
        <end position="142"/>
    </location>
</feature>
<evidence type="ECO:0000313" key="3">
    <source>
        <dbReference type="Proteomes" id="UP001201163"/>
    </source>
</evidence>